<dbReference type="PANTHER" id="PTHR33495:SF13">
    <property type="entry name" value="ANTI-SIGMA-F FACTOR ANTAGONIST RSFB"/>
    <property type="match status" value="1"/>
</dbReference>
<evidence type="ECO:0000256" key="2">
    <source>
        <dbReference type="RuleBase" id="RU003749"/>
    </source>
</evidence>
<dbReference type="Pfam" id="PF01740">
    <property type="entry name" value="STAS"/>
    <property type="match status" value="1"/>
</dbReference>
<dbReference type="OrthoDB" id="3393696at2"/>
<evidence type="ECO:0000256" key="3">
    <source>
        <dbReference type="SAM" id="MobiDB-lite"/>
    </source>
</evidence>
<dbReference type="InterPro" id="IPR003658">
    <property type="entry name" value="Anti-sigma_ant"/>
</dbReference>
<protein>
    <recommendedName>
        <fullName evidence="2">Anti-sigma factor antagonist</fullName>
    </recommendedName>
</protein>
<comment type="caution">
    <text evidence="5">The sequence shown here is derived from an EMBL/GenBank/DDBJ whole genome shotgun (WGS) entry which is preliminary data.</text>
</comment>
<reference evidence="5 6" key="1">
    <citation type="submission" date="2018-05" db="EMBL/GenBank/DDBJ databases">
        <title>Evolution of GPA BGCs.</title>
        <authorList>
            <person name="Waglechner N."/>
            <person name="Wright G.D."/>
        </authorList>
    </citation>
    <scope>NUCLEOTIDE SEQUENCE [LARGE SCALE GENOMIC DNA]</scope>
    <source>
        <strain evidence="5 6">DSM 5908</strain>
    </source>
</reference>
<accession>A0A428VXG8</accession>
<dbReference type="EMBL" id="QHHU01000103">
    <property type="protein sequence ID" value="RSM35560.1"/>
    <property type="molecule type" value="Genomic_DNA"/>
</dbReference>
<feature type="region of interest" description="Disordered" evidence="3">
    <location>
        <begin position="1"/>
        <end position="32"/>
    </location>
</feature>
<evidence type="ECO:0000313" key="5">
    <source>
        <dbReference type="EMBL" id="RSM35560.1"/>
    </source>
</evidence>
<dbReference type="PROSITE" id="PS50801">
    <property type="entry name" value="STAS"/>
    <property type="match status" value="1"/>
</dbReference>
<dbReference type="AlphaFoldDB" id="A0A428VXG8"/>
<dbReference type="Proteomes" id="UP000286716">
    <property type="component" value="Unassembled WGS sequence"/>
</dbReference>
<evidence type="ECO:0000259" key="4">
    <source>
        <dbReference type="PROSITE" id="PS50801"/>
    </source>
</evidence>
<organism evidence="5 6">
    <name type="scientific">Amycolatopsis balhimycina DSM 5908</name>
    <dbReference type="NCBI Taxonomy" id="1081091"/>
    <lineage>
        <taxon>Bacteria</taxon>
        <taxon>Bacillati</taxon>
        <taxon>Actinomycetota</taxon>
        <taxon>Actinomycetes</taxon>
        <taxon>Pseudonocardiales</taxon>
        <taxon>Pseudonocardiaceae</taxon>
        <taxon>Amycolatopsis</taxon>
    </lineage>
</organism>
<evidence type="ECO:0000256" key="1">
    <source>
        <dbReference type="ARBA" id="ARBA00009013"/>
    </source>
</evidence>
<name>A0A428VXG8_AMYBA</name>
<dbReference type="NCBIfam" id="TIGR00377">
    <property type="entry name" value="ant_ant_sig"/>
    <property type="match status" value="1"/>
</dbReference>
<comment type="similarity">
    <text evidence="1 2">Belongs to the anti-sigma-factor antagonist family.</text>
</comment>
<dbReference type="PANTHER" id="PTHR33495">
    <property type="entry name" value="ANTI-SIGMA FACTOR ANTAGONIST TM_1081-RELATED-RELATED"/>
    <property type="match status" value="1"/>
</dbReference>
<feature type="domain" description="STAS" evidence="4">
    <location>
        <begin position="47"/>
        <end position="156"/>
    </location>
</feature>
<dbReference type="InterPro" id="IPR036513">
    <property type="entry name" value="STAS_dom_sf"/>
</dbReference>
<sequence length="156" mass="15782">MAWPGKRAKGNRGNSLTRAEEGPYGADSGGRCVSADPGLPDDALRISSNVVEGPGGALVIALHGEVDLLTAPLVSEAVTAAAARHPTTLIIDLTAVTFLDSSGLSILAQAHTAASAGSQVRVVAPADGMPYRAMALTGLDKILTVFPSQTDALPPS</sequence>
<keyword evidence="6" id="KW-1185">Reference proteome</keyword>
<dbReference type="GO" id="GO:0043856">
    <property type="term" value="F:anti-sigma factor antagonist activity"/>
    <property type="evidence" value="ECO:0007669"/>
    <property type="project" value="InterPro"/>
</dbReference>
<dbReference type="CDD" id="cd07043">
    <property type="entry name" value="STAS_anti-anti-sigma_factors"/>
    <property type="match status" value="1"/>
</dbReference>
<dbReference type="SUPFAM" id="SSF52091">
    <property type="entry name" value="SpoIIaa-like"/>
    <property type="match status" value="1"/>
</dbReference>
<dbReference type="Gene3D" id="3.30.750.24">
    <property type="entry name" value="STAS domain"/>
    <property type="match status" value="1"/>
</dbReference>
<dbReference type="InterPro" id="IPR002645">
    <property type="entry name" value="STAS_dom"/>
</dbReference>
<gene>
    <name evidence="5" type="ORF">DMA12_43840</name>
</gene>
<feature type="compositionally biased region" description="Basic residues" evidence="3">
    <location>
        <begin position="1"/>
        <end position="10"/>
    </location>
</feature>
<proteinExistence type="inferred from homology"/>
<evidence type="ECO:0000313" key="6">
    <source>
        <dbReference type="Proteomes" id="UP000286716"/>
    </source>
</evidence>